<keyword evidence="2" id="KW-1185">Reference proteome</keyword>
<dbReference type="RefSeq" id="WP_319063167.1">
    <property type="nucleotide sequence ID" value="NZ_JARAYT010000016.1"/>
</dbReference>
<comment type="caution">
    <text evidence="1">The sequence shown here is derived from an EMBL/GenBank/DDBJ whole genome shotgun (WGS) entry which is preliminary data.</text>
</comment>
<sequence length="224" mass="24505">MITVGVLCEGQTEENMVREFLDPELRAYGISLVPTILQTKTSAGGPSGRGGVSKWSKIEKDLRNLLASTPHWTAVTTLLDYYGLPQGAPGMADRPMGLAPRQRVEHVEQRMAECLDHPRFIPYLVLHETETWVFAAAEQLGELLEETGLAGELKRLADAKGGPEGVNDSPDTAPSKRLLRLHPEYNKTQDGPEAVAYLGLEALRQACPHFNAWIGRILALGPVS</sequence>
<reference evidence="1 2" key="1">
    <citation type="journal article" date="2023" name="Microb. Genom.">
        <title>Mesoterricola silvestris gen. nov., sp. nov., Mesoterricola sediminis sp. nov., Geothrix oryzae sp. nov., Geothrix edaphica sp. nov., Geothrix rubra sp. nov., and Geothrix limicola sp. nov., six novel members of Acidobacteriota isolated from soils.</title>
        <authorList>
            <person name="Weisberg A.J."/>
            <person name="Pearce E."/>
            <person name="Kramer C.G."/>
            <person name="Chang J.H."/>
            <person name="Clarke C.R."/>
        </authorList>
    </citation>
    <scope>NUCLEOTIDE SEQUENCE [LARGE SCALE GENOMIC DNA]</scope>
    <source>
        <strain evidence="1 2">ID09-01A</strain>
    </source>
</reference>
<gene>
    <name evidence="1" type="ORF">PV662_33525</name>
</gene>
<protein>
    <submittedName>
        <fullName evidence="1">DUF4276 family protein</fullName>
    </submittedName>
</protein>
<evidence type="ECO:0000313" key="1">
    <source>
        <dbReference type="EMBL" id="MDX3704591.1"/>
    </source>
</evidence>
<dbReference type="Pfam" id="PF14103">
    <property type="entry name" value="DUF4276"/>
    <property type="match status" value="1"/>
</dbReference>
<dbReference type="Proteomes" id="UP001271274">
    <property type="component" value="Unassembled WGS sequence"/>
</dbReference>
<name>A0ABU4NPI9_9ACTN</name>
<organism evidence="1 2">
    <name type="scientific">Streptomyces europaeiscabiei</name>
    <dbReference type="NCBI Taxonomy" id="146819"/>
    <lineage>
        <taxon>Bacteria</taxon>
        <taxon>Bacillati</taxon>
        <taxon>Actinomycetota</taxon>
        <taxon>Actinomycetes</taxon>
        <taxon>Kitasatosporales</taxon>
        <taxon>Streptomycetaceae</taxon>
        <taxon>Streptomyces</taxon>
    </lineage>
</organism>
<dbReference type="InterPro" id="IPR025455">
    <property type="entry name" value="DUF4276"/>
</dbReference>
<evidence type="ECO:0000313" key="2">
    <source>
        <dbReference type="Proteomes" id="UP001271274"/>
    </source>
</evidence>
<accession>A0ABU4NPI9</accession>
<proteinExistence type="predicted"/>
<dbReference type="EMBL" id="JARAYU010000015">
    <property type="protein sequence ID" value="MDX3704591.1"/>
    <property type="molecule type" value="Genomic_DNA"/>
</dbReference>